<organism evidence="5 6">
    <name type="scientific">Panicum virgatum</name>
    <name type="common">Blackwell switchgrass</name>
    <dbReference type="NCBI Taxonomy" id="38727"/>
    <lineage>
        <taxon>Eukaryota</taxon>
        <taxon>Viridiplantae</taxon>
        <taxon>Streptophyta</taxon>
        <taxon>Embryophyta</taxon>
        <taxon>Tracheophyta</taxon>
        <taxon>Spermatophyta</taxon>
        <taxon>Magnoliopsida</taxon>
        <taxon>Liliopsida</taxon>
        <taxon>Poales</taxon>
        <taxon>Poaceae</taxon>
        <taxon>PACMAD clade</taxon>
        <taxon>Panicoideae</taxon>
        <taxon>Panicodae</taxon>
        <taxon>Paniceae</taxon>
        <taxon>Panicinae</taxon>
        <taxon>Panicum</taxon>
        <taxon>Panicum sect. Hiantes</taxon>
    </lineage>
</organism>
<feature type="domain" description="MATH" evidence="4">
    <location>
        <begin position="27"/>
        <end position="157"/>
    </location>
</feature>
<dbReference type="CDD" id="cd00121">
    <property type="entry name" value="MATH"/>
    <property type="match status" value="1"/>
</dbReference>
<dbReference type="CDD" id="cd18280">
    <property type="entry name" value="BTB_POZ_BPM_plant"/>
    <property type="match status" value="1"/>
</dbReference>
<evidence type="ECO:0000256" key="2">
    <source>
        <dbReference type="ARBA" id="ARBA00010846"/>
    </source>
</evidence>
<feature type="domain" description="BTB" evidence="3">
    <location>
        <begin position="193"/>
        <end position="260"/>
    </location>
</feature>
<dbReference type="SMART" id="SM00225">
    <property type="entry name" value="BTB"/>
    <property type="match status" value="1"/>
</dbReference>
<dbReference type="PROSITE" id="PS50144">
    <property type="entry name" value="MATH"/>
    <property type="match status" value="1"/>
</dbReference>
<dbReference type="Pfam" id="PF22486">
    <property type="entry name" value="MATH_2"/>
    <property type="match status" value="1"/>
</dbReference>
<dbReference type="Gene3D" id="1.25.40.420">
    <property type="match status" value="1"/>
</dbReference>
<dbReference type="SUPFAM" id="SSF54695">
    <property type="entry name" value="POZ domain"/>
    <property type="match status" value="1"/>
</dbReference>
<comment type="pathway">
    <text evidence="1">Protein modification; protein ubiquitination.</text>
</comment>
<evidence type="ECO:0000259" key="3">
    <source>
        <dbReference type="PROSITE" id="PS50097"/>
    </source>
</evidence>
<dbReference type="InterPro" id="IPR000210">
    <property type="entry name" value="BTB/POZ_dom"/>
</dbReference>
<dbReference type="Pfam" id="PF00651">
    <property type="entry name" value="BTB"/>
    <property type="match status" value="1"/>
</dbReference>
<dbReference type="Gene3D" id="2.60.210.10">
    <property type="entry name" value="Apoptosis, Tumor Necrosis Factor Receptor Associated Protein 2, Chain A"/>
    <property type="match status" value="1"/>
</dbReference>
<dbReference type="EMBL" id="CM029052">
    <property type="protein sequence ID" value="KAG2558805.1"/>
    <property type="molecule type" value="Genomic_DNA"/>
</dbReference>
<evidence type="ECO:0000259" key="4">
    <source>
        <dbReference type="PROSITE" id="PS50144"/>
    </source>
</evidence>
<accession>A0A8T0PCW4</accession>
<reference evidence="5" key="1">
    <citation type="submission" date="2020-05" db="EMBL/GenBank/DDBJ databases">
        <title>WGS assembly of Panicum virgatum.</title>
        <authorList>
            <person name="Lovell J.T."/>
            <person name="Jenkins J."/>
            <person name="Shu S."/>
            <person name="Juenger T.E."/>
            <person name="Schmutz J."/>
        </authorList>
    </citation>
    <scope>NUCLEOTIDE SEQUENCE</scope>
    <source>
        <strain evidence="5">AP13</strain>
    </source>
</reference>
<comment type="similarity">
    <text evidence="2">Belongs to the Tdpoz family.</text>
</comment>
<sequence length="360" mass="39292">MSSTAASSVIGGKAAPSASAIVAEAVTGSHVLKIEGYSLTKGLGNGEFMSSSTFSVGGHRWRIRYYPDGARLDSADCISIYLQHDETADAVDAKAWFRFSVVLDEIGEPVPKFIDEGHLKTFSDKNRCWGLDKFIERKALEESACVKDDTLRVRCDVTVTKDIRTEATEQFVVVPPSNMHLQFGSLLQAGEGADVTFEVAGEKFAAHRSVLAARSPVFMDELFGPMKEKAMSYVRVDDMEPGVFKAMLHFIYTDTIAGTDEGDALATAQHLLVAADRYDLERLKLMCEEKLCNYIGTSTVVTTLALAEQHGCHGLKKACFDFLKTPSHLKEAMASEGFDHLMSSCPSVLKELLAKVAPCP</sequence>
<dbReference type="Pfam" id="PF24570">
    <property type="entry name" value="BACK_BPM_SPOP"/>
    <property type="match status" value="1"/>
</dbReference>
<dbReference type="AlphaFoldDB" id="A0A8T0PCW4"/>
<dbReference type="InterPro" id="IPR002083">
    <property type="entry name" value="MATH/TRAF_dom"/>
</dbReference>
<dbReference type="SMART" id="SM00061">
    <property type="entry name" value="MATH"/>
    <property type="match status" value="1"/>
</dbReference>
<dbReference type="PROSITE" id="PS50097">
    <property type="entry name" value="BTB"/>
    <property type="match status" value="1"/>
</dbReference>
<gene>
    <name evidence="5" type="ORF">PVAP13_8NG341460</name>
</gene>
<name>A0A8T0PCW4_PANVG</name>
<dbReference type="InterPro" id="IPR056423">
    <property type="entry name" value="BACK_BPM_SPOP"/>
</dbReference>
<dbReference type="Proteomes" id="UP000823388">
    <property type="component" value="Chromosome 8N"/>
</dbReference>
<dbReference type="PANTHER" id="PTHR26379:SF483">
    <property type="entry name" value="OS11G0619800 PROTEIN"/>
    <property type="match status" value="1"/>
</dbReference>
<dbReference type="OrthoDB" id="657261at2759"/>
<proteinExistence type="inferred from homology"/>
<dbReference type="InterPro" id="IPR045005">
    <property type="entry name" value="BPM1-6"/>
</dbReference>
<dbReference type="PANTHER" id="PTHR26379">
    <property type="entry name" value="BTB/POZ AND MATH DOMAIN-CONTAINING PROTEIN 1"/>
    <property type="match status" value="1"/>
</dbReference>
<dbReference type="InterPro" id="IPR008974">
    <property type="entry name" value="TRAF-like"/>
</dbReference>
<dbReference type="GO" id="GO:0016567">
    <property type="term" value="P:protein ubiquitination"/>
    <property type="evidence" value="ECO:0007669"/>
    <property type="project" value="InterPro"/>
</dbReference>
<dbReference type="Gene3D" id="3.30.710.10">
    <property type="entry name" value="Potassium Channel Kv1.1, Chain A"/>
    <property type="match status" value="1"/>
</dbReference>
<keyword evidence="6" id="KW-1185">Reference proteome</keyword>
<evidence type="ECO:0000313" key="6">
    <source>
        <dbReference type="Proteomes" id="UP000823388"/>
    </source>
</evidence>
<dbReference type="SUPFAM" id="SSF49599">
    <property type="entry name" value="TRAF domain-like"/>
    <property type="match status" value="1"/>
</dbReference>
<dbReference type="InterPro" id="IPR011333">
    <property type="entry name" value="SKP1/BTB/POZ_sf"/>
</dbReference>
<protein>
    <submittedName>
        <fullName evidence="5">Uncharacterized protein</fullName>
    </submittedName>
</protein>
<evidence type="ECO:0000313" key="5">
    <source>
        <dbReference type="EMBL" id="KAG2558805.1"/>
    </source>
</evidence>
<evidence type="ECO:0000256" key="1">
    <source>
        <dbReference type="ARBA" id="ARBA00004906"/>
    </source>
</evidence>
<comment type="caution">
    <text evidence="5">The sequence shown here is derived from an EMBL/GenBank/DDBJ whole genome shotgun (WGS) entry which is preliminary data.</text>
</comment>